<dbReference type="InterPro" id="IPR005467">
    <property type="entry name" value="His_kinase_dom"/>
</dbReference>
<evidence type="ECO:0000256" key="4">
    <source>
        <dbReference type="ARBA" id="ARBA00022679"/>
    </source>
</evidence>
<dbReference type="SMART" id="SM00388">
    <property type="entry name" value="HisKA"/>
    <property type="match status" value="1"/>
</dbReference>
<keyword evidence="8" id="KW-1133">Transmembrane helix</keyword>
<dbReference type="Gene3D" id="3.30.565.10">
    <property type="entry name" value="Histidine kinase-like ATPase, C-terminal domain"/>
    <property type="match status" value="1"/>
</dbReference>
<evidence type="ECO:0000256" key="6">
    <source>
        <dbReference type="ARBA" id="ARBA00023012"/>
    </source>
</evidence>
<dbReference type="Proteomes" id="UP001191082">
    <property type="component" value="Unassembled WGS sequence"/>
</dbReference>
<feature type="transmembrane region" description="Helical" evidence="8">
    <location>
        <begin position="151"/>
        <end position="168"/>
    </location>
</feature>
<dbReference type="SUPFAM" id="SSF55874">
    <property type="entry name" value="ATPase domain of HSP90 chaperone/DNA topoisomerase II/histidine kinase"/>
    <property type="match status" value="1"/>
</dbReference>
<dbReference type="InterPro" id="IPR036097">
    <property type="entry name" value="HisK_dim/P_sf"/>
</dbReference>
<evidence type="ECO:0000256" key="3">
    <source>
        <dbReference type="ARBA" id="ARBA00022553"/>
    </source>
</evidence>
<feature type="domain" description="Histidine kinase" evidence="9">
    <location>
        <begin position="262"/>
        <end position="482"/>
    </location>
</feature>
<reference evidence="10 11" key="1">
    <citation type="submission" date="2019-05" db="EMBL/GenBank/DDBJ databases">
        <title>Marivita sp. nov. isolated from sea sediment.</title>
        <authorList>
            <person name="Kim W."/>
        </authorList>
    </citation>
    <scope>NUCLEOTIDE SEQUENCE [LARGE SCALE GENOMIC DNA]</scope>
    <source>
        <strain evidence="10 11">CAU 1492</strain>
    </source>
</reference>
<organism evidence="10 11">
    <name type="scientific">Arenibacterium halophilum</name>
    <dbReference type="NCBI Taxonomy" id="2583821"/>
    <lineage>
        <taxon>Bacteria</taxon>
        <taxon>Pseudomonadati</taxon>
        <taxon>Pseudomonadota</taxon>
        <taxon>Alphaproteobacteria</taxon>
        <taxon>Rhodobacterales</taxon>
        <taxon>Paracoccaceae</taxon>
        <taxon>Arenibacterium</taxon>
    </lineage>
</organism>
<dbReference type="GO" id="GO:0016301">
    <property type="term" value="F:kinase activity"/>
    <property type="evidence" value="ECO:0007669"/>
    <property type="project" value="UniProtKB-KW"/>
</dbReference>
<dbReference type="EMBL" id="VCPC01000001">
    <property type="protein sequence ID" value="TMV15111.1"/>
    <property type="molecule type" value="Genomic_DNA"/>
</dbReference>
<dbReference type="PROSITE" id="PS50109">
    <property type="entry name" value="HIS_KIN"/>
    <property type="match status" value="1"/>
</dbReference>
<keyword evidence="8" id="KW-0472">Membrane</keyword>
<comment type="catalytic activity">
    <reaction evidence="1">
        <text>ATP + protein L-histidine = ADP + protein N-phospho-L-histidine.</text>
        <dbReference type="EC" id="2.7.13.3"/>
    </reaction>
</comment>
<keyword evidence="5 10" id="KW-0418">Kinase</keyword>
<dbReference type="PANTHER" id="PTHR43711:SF31">
    <property type="entry name" value="HISTIDINE KINASE"/>
    <property type="match status" value="1"/>
</dbReference>
<dbReference type="InterPro" id="IPR004358">
    <property type="entry name" value="Sig_transdc_His_kin-like_C"/>
</dbReference>
<keyword evidence="3" id="KW-0597">Phosphoprotein</keyword>
<evidence type="ECO:0000313" key="10">
    <source>
        <dbReference type="EMBL" id="TMV15111.1"/>
    </source>
</evidence>
<feature type="transmembrane region" description="Helical" evidence="8">
    <location>
        <begin position="173"/>
        <end position="193"/>
    </location>
</feature>
<dbReference type="PRINTS" id="PR00344">
    <property type="entry name" value="BCTRLSENSOR"/>
</dbReference>
<protein>
    <recommendedName>
        <fullName evidence="2">histidine kinase</fullName>
        <ecNumber evidence="2">2.7.13.3</ecNumber>
    </recommendedName>
</protein>
<evidence type="ECO:0000256" key="2">
    <source>
        <dbReference type="ARBA" id="ARBA00012438"/>
    </source>
</evidence>
<evidence type="ECO:0000256" key="1">
    <source>
        <dbReference type="ARBA" id="ARBA00000085"/>
    </source>
</evidence>
<name>A0ABY2XDK8_9RHOB</name>
<comment type="caution">
    <text evidence="10">The sequence shown here is derived from an EMBL/GenBank/DDBJ whole genome shotgun (WGS) entry which is preliminary data.</text>
</comment>
<dbReference type="InterPro" id="IPR036890">
    <property type="entry name" value="HATPase_C_sf"/>
</dbReference>
<dbReference type="EC" id="2.7.13.3" evidence="2"/>
<keyword evidence="8" id="KW-0812">Transmembrane</keyword>
<dbReference type="InterPro" id="IPR003594">
    <property type="entry name" value="HATPase_dom"/>
</dbReference>
<evidence type="ECO:0000256" key="7">
    <source>
        <dbReference type="SAM" id="MobiDB-lite"/>
    </source>
</evidence>
<keyword evidence="11" id="KW-1185">Reference proteome</keyword>
<evidence type="ECO:0000256" key="5">
    <source>
        <dbReference type="ARBA" id="ARBA00022777"/>
    </source>
</evidence>
<feature type="transmembrane region" description="Helical" evidence="8">
    <location>
        <begin position="205"/>
        <end position="229"/>
    </location>
</feature>
<dbReference type="Pfam" id="PF00512">
    <property type="entry name" value="HisKA"/>
    <property type="match status" value="1"/>
</dbReference>
<dbReference type="InterPro" id="IPR050736">
    <property type="entry name" value="Sensor_HK_Regulatory"/>
</dbReference>
<feature type="region of interest" description="Disordered" evidence="7">
    <location>
        <begin position="486"/>
        <end position="508"/>
    </location>
</feature>
<feature type="transmembrane region" description="Helical" evidence="8">
    <location>
        <begin position="69"/>
        <end position="99"/>
    </location>
</feature>
<dbReference type="SMART" id="SM00387">
    <property type="entry name" value="HATPase_c"/>
    <property type="match status" value="1"/>
</dbReference>
<feature type="transmembrane region" description="Helical" evidence="8">
    <location>
        <begin position="120"/>
        <end position="145"/>
    </location>
</feature>
<dbReference type="Pfam" id="PF02518">
    <property type="entry name" value="HATPase_c"/>
    <property type="match status" value="1"/>
</dbReference>
<dbReference type="CDD" id="cd00082">
    <property type="entry name" value="HisKA"/>
    <property type="match status" value="1"/>
</dbReference>
<sequence length="508" mass="56008">MPGDRAFRKGLVGVAGRCHGRIAVLAHQMSEMQGNTGAGSGRSAGTPLLKYLRDYSRAVIFETWQRQSMFVAVALLTGAFFVPWHAALFFAVCMGCEFVDLTLARRVQKIAPSDNRAIRMAFFGFIANTIVSALAIGVYAVSVGIADDVDGRFTALFCLFAAALYAAINNHQIVVALAIRLTIYGSAFLLITVRDIWVYRPPMSSSIWLQFFTVVFVMYFLIDCSMRFLRMYRQDLRRLADLEVEHERAKEALVLKSQLVAVVSHELRTPLTSIKGSLDLVNSGKFGELPPKMRSLLGLAGRNTERLATLVDDLLDLQKLEERKMKFDKETVDIRAFLSDAGTSHEGLAERYNVRLNVELGSRVPVYVNTDRSRLMQVVGNIISNAAKFSPDRGDVDVWYEVSNAQVKIFVRDHGIGIPEGSKEQVFGRFTQLDSSDQRQFGGTGLGMNISREIMAALGGSIDYDSEVGVGTTFRVVLPCATVHEAAPPADPRAGGDQPMSVSLRSRG</sequence>
<evidence type="ECO:0000256" key="8">
    <source>
        <dbReference type="SAM" id="Phobius"/>
    </source>
</evidence>
<feature type="compositionally biased region" description="Low complexity" evidence="7">
    <location>
        <begin position="486"/>
        <end position="499"/>
    </location>
</feature>
<evidence type="ECO:0000259" key="9">
    <source>
        <dbReference type="PROSITE" id="PS50109"/>
    </source>
</evidence>
<keyword evidence="6" id="KW-0902">Two-component regulatory system</keyword>
<dbReference type="InterPro" id="IPR003661">
    <property type="entry name" value="HisK_dim/P_dom"/>
</dbReference>
<evidence type="ECO:0000313" key="11">
    <source>
        <dbReference type="Proteomes" id="UP001191082"/>
    </source>
</evidence>
<dbReference type="SUPFAM" id="SSF47384">
    <property type="entry name" value="Homodimeric domain of signal transducing histidine kinase"/>
    <property type="match status" value="1"/>
</dbReference>
<dbReference type="PANTHER" id="PTHR43711">
    <property type="entry name" value="TWO-COMPONENT HISTIDINE KINASE"/>
    <property type="match status" value="1"/>
</dbReference>
<dbReference type="Gene3D" id="1.10.287.130">
    <property type="match status" value="1"/>
</dbReference>
<gene>
    <name evidence="10" type="ORF">FGK64_03870</name>
</gene>
<keyword evidence="4" id="KW-0808">Transferase</keyword>
<accession>A0ABY2XDK8</accession>
<proteinExistence type="predicted"/>